<dbReference type="AlphaFoldDB" id="A0A1I1RT47"/>
<dbReference type="InterPro" id="IPR003594">
    <property type="entry name" value="HATPase_dom"/>
</dbReference>
<dbReference type="OrthoDB" id="118142at2"/>
<dbReference type="PANTHER" id="PTHR43156">
    <property type="entry name" value="STAGE II SPORULATION PROTEIN E-RELATED"/>
    <property type="match status" value="1"/>
</dbReference>
<organism evidence="5 6">
    <name type="scientific">Streptomyces aidingensis</name>
    <dbReference type="NCBI Taxonomy" id="910347"/>
    <lineage>
        <taxon>Bacteria</taxon>
        <taxon>Bacillati</taxon>
        <taxon>Actinomycetota</taxon>
        <taxon>Actinomycetes</taxon>
        <taxon>Kitasatosporales</taxon>
        <taxon>Streptomycetaceae</taxon>
        <taxon>Streptomyces</taxon>
    </lineage>
</organism>
<dbReference type="InterPro" id="IPR036457">
    <property type="entry name" value="PPM-type-like_dom_sf"/>
</dbReference>
<keyword evidence="6" id="KW-1185">Reference proteome</keyword>
<dbReference type="InterPro" id="IPR003018">
    <property type="entry name" value="GAF"/>
</dbReference>
<evidence type="ECO:0000256" key="2">
    <source>
        <dbReference type="SAM" id="MobiDB-lite"/>
    </source>
</evidence>
<feature type="domain" description="PPM-type phosphatase" evidence="4">
    <location>
        <begin position="586"/>
        <end position="807"/>
    </location>
</feature>
<dbReference type="SUPFAM" id="SSF55874">
    <property type="entry name" value="ATPase domain of HSP90 chaperone/DNA topoisomerase II/histidine kinase"/>
    <property type="match status" value="1"/>
</dbReference>
<dbReference type="InterPro" id="IPR036890">
    <property type="entry name" value="HATPase_C_sf"/>
</dbReference>
<dbReference type="Gene3D" id="3.30.450.40">
    <property type="match status" value="2"/>
</dbReference>
<dbReference type="InterPro" id="IPR029016">
    <property type="entry name" value="GAF-like_dom_sf"/>
</dbReference>
<dbReference type="SMART" id="SM00065">
    <property type="entry name" value="GAF"/>
    <property type="match status" value="1"/>
</dbReference>
<dbReference type="Gene3D" id="3.60.40.10">
    <property type="entry name" value="PPM-type phosphatase domain"/>
    <property type="match status" value="1"/>
</dbReference>
<keyword evidence="1" id="KW-0378">Hydrolase</keyword>
<gene>
    <name evidence="5" type="ORF">SAMN05421773_113151</name>
</gene>
<dbReference type="InterPro" id="IPR052016">
    <property type="entry name" value="Bact_Sigma-Reg"/>
</dbReference>
<name>A0A1I1RT47_9ACTN</name>
<dbReference type="GO" id="GO:0016791">
    <property type="term" value="F:phosphatase activity"/>
    <property type="evidence" value="ECO:0007669"/>
    <property type="project" value="TreeGrafter"/>
</dbReference>
<evidence type="ECO:0000256" key="1">
    <source>
        <dbReference type="ARBA" id="ARBA00022801"/>
    </source>
</evidence>
<dbReference type="PANTHER" id="PTHR43156:SF2">
    <property type="entry name" value="STAGE II SPORULATION PROTEIN E"/>
    <property type="match status" value="1"/>
</dbReference>
<dbReference type="Proteomes" id="UP000199207">
    <property type="component" value="Unassembled WGS sequence"/>
</dbReference>
<evidence type="ECO:0000259" key="3">
    <source>
        <dbReference type="SMART" id="SM00065"/>
    </source>
</evidence>
<evidence type="ECO:0000259" key="4">
    <source>
        <dbReference type="SMART" id="SM00331"/>
    </source>
</evidence>
<evidence type="ECO:0000313" key="5">
    <source>
        <dbReference type="EMBL" id="SFD34803.1"/>
    </source>
</evidence>
<reference evidence="5 6" key="1">
    <citation type="submission" date="2016-10" db="EMBL/GenBank/DDBJ databases">
        <authorList>
            <person name="de Groot N.N."/>
        </authorList>
    </citation>
    <scope>NUCLEOTIDE SEQUENCE [LARGE SCALE GENOMIC DNA]</scope>
    <source>
        <strain evidence="5 6">CGMCC 4.5739</strain>
    </source>
</reference>
<dbReference type="Gene3D" id="3.30.565.10">
    <property type="entry name" value="Histidine kinase-like ATPase, C-terminal domain"/>
    <property type="match status" value="1"/>
</dbReference>
<dbReference type="Pfam" id="PF07228">
    <property type="entry name" value="SpoIIE"/>
    <property type="match status" value="1"/>
</dbReference>
<feature type="region of interest" description="Disordered" evidence="2">
    <location>
        <begin position="308"/>
        <end position="359"/>
    </location>
</feature>
<dbReference type="Pfam" id="PF13581">
    <property type="entry name" value="HATPase_c_2"/>
    <property type="match status" value="1"/>
</dbReference>
<dbReference type="SUPFAM" id="SSF55781">
    <property type="entry name" value="GAF domain-like"/>
    <property type="match status" value="1"/>
</dbReference>
<dbReference type="SMART" id="SM00331">
    <property type="entry name" value="PP2C_SIG"/>
    <property type="match status" value="1"/>
</dbReference>
<dbReference type="EMBL" id="FOLM01000013">
    <property type="protein sequence ID" value="SFD34803.1"/>
    <property type="molecule type" value="Genomic_DNA"/>
</dbReference>
<feature type="region of interest" description="Disordered" evidence="2">
    <location>
        <begin position="1"/>
        <end position="24"/>
    </location>
</feature>
<dbReference type="STRING" id="910347.SAMN05421773_113151"/>
<accession>A0A1I1RT47</accession>
<dbReference type="CDD" id="cd16936">
    <property type="entry name" value="HATPase_RsbW-like"/>
    <property type="match status" value="1"/>
</dbReference>
<sequence length="935" mass="98479">MAVGPHDVTTGSEAPDGLLPGGGADRRAMVRAPILASWRRCRTLGVAEGTPPDDPHRAVPDGDADSLVRAARPVLDSLEERLSGVRVTAFLSDERARLLERRVGMPFLNRRLDALRLAPGFSAAEQAIGTNGIGTAALTRQPAFVRGREHLADCLSGLSCVGVPIRDPLTGRVLGVLDLSCELADANDPHMIGVAMQAVRAIGQRLLDGTTARERSLLETYWKTRRRAAARGPGGTRAPLAELLAPRDLRLLEERATAMISSGRAGPAEVALTDGRTAVLLGRPVEDADGIAGIAVEALLPSGDLRRLDTPVPGAGHPGPGGPPPLPAMAAGPSGPTAPLRAAAGRHPAPPAPAPAPGTQDAGRWLLAIGEPGVGRLALRARQRLDLLFDAGACVGTTLDVTRTAEELAGVVVPQLADFAAVDLPAAVLLGEEPVPVDGPLRRTAAHGIPGFPGTSDMYQVGDLITLAPGTPQARALESGRPVREAVLGEAAGWIAQDPPRTGKILDAGVHSLIAVPLLARGTTLGVVSFYRSERPEPFEEDDLALAAELVSRVAVSIDNARRFTREHAVALALQRSLLPRGLPAQQAVEAAHRYLPARSGVGGDWFDVIPLSGSRVALVAGDVVGHGLPAAATMGRLRTAVQNMSALDLAVDEILTQLDDLVCRLDLDREEGEHGGEEIVGASCLYAVYDPVTQRCTLGRAGHPPPALVLPDGTVEFPELPPGPPLGLGGQPFETAEIEVPEGSSLVLYTDGLLQHLGRRDPDLGLERLRRALGRPGRTPEQTCRDLDDLLPGHPADDIALLVARARALDARHVAAWDLPADPAVVPRVRADVTAVLADWGLEELQFPTELAVSELVTNAIRHGSEPITLRLLRDSKLICEVSDGSSTAPHLRRARITDEGGRGLFLVAQLTQRWGTRYTGSGKVIWTEQPLPG</sequence>
<dbReference type="FunFam" id="3.30.565.10:FF:000028">
    <property type="entry name" value="PAS sensor protein"/>
    <property type="match status" value="1"/>
</dbReference>
<evidence type="ECO:0000313" key="6">
    <source>
        <dbReference type="Proteomes" id="UP000199207"/>
    </source>
</evidence>
<dbReference type="RefSeq" id="WP_093840593.1">
    <property type="nucleotide sequence ID" value="NZ_FOLM01000013.1"/>
</dbReference>
<dbReference type="FunFam" id="3.30.450.40:FF:000035">
    <property type="entry name" value="PAS sensor protein"/>
    <property type="match status" value="1"/>
</dbReference>
<proteinExistence type="predicted"/>
<feature type="compositionally biased region" description="Low complexity" evidence="2">
    <location>
        <begin position="328"/>
        <end position="347"/>
    </location>
</feature>
<dbReference type="Pfam" id="PF01590">
    <property type="entry name" value="GAF"/>
    <property type="match status" value="2"/>
</dbReference>
<feature type="domain" description="GAF" evidence="3">
    <location>
        <begin position="404"/>
        <end position="568"/>
    </location>
</feature>
<protein>
    <submittedName>
        <fullName evidence="5">Serine phosphatase RsbU, regulator of sigma subunit</fullName>
    </submittedName>
</protein>
<dbReference type="InterPro" id="IPR001932">
    <property type="entry name" value="PPM-type_phosphatase-like_dom"/>
</dbReference>